<evidence type="ECO:0000313" key="1">
    <source>
        <dbReference type="EMBL" id="CAA9220337.1"/>
    </source>
</evidence>
<proteinExistence type="predicted"/>
<sequence>MLKHFGSVEHFLVMLGEAPDATTDLSPAVAHADPCLHDG</sequence>
<dbReference type="EMBL" id="CADCSZ010000037">
    <property type="protein sequence ID" value="CAA9220337.1"/>
    <property type="molecule type" value="Genomic_DNA"/>
</dbReference>
<reference evidence="1" key="1">
    <citation type="submission" date="2020-02" db="EMBL/GenBank/DDBJ databases">
        <authorList>
            <person name="Meier V. D."/>
        </authorList>
    </citation>
    <scope>NUCLEOTIDE SEQUENCE</scope>
    <source>
        <strain evidence="1">AVDCRST_MAG76</strain>
    </source>
</reference>
<protein>
    <submittedName>
        <fullName evidence="1">Uncharacterized protein</fullName>
    </submittedName>
</protein>
<gene>
    <name evidence="1" type="ORF">AVDCRST_MAG76-591</name>
</gene>
<dbReference type="AlphaFoldDB" id="A0A6J4HEU4"/>
<name>A0A6J4HEU4_9ACTN</name>
<organism evidence="1">
    <name type="scientific">uncultured Acidimicrobiales bacterium</name>
    <dbReference type="NCBI Taxonomy" id="310071"/>
    <lineage>
        <taxon>Bacteria</taxon>
        <taxon>Bacillati</taxon>
        <taxon>Actinomycetota</taxon>
        <taxon>Acidimicrobiia</taxon>
        <taxon>Acidimicrobiales</taxon>
        <taxon>environmental samples</taxon>
    </lineage>
</organism>
<accession>A0A6J4HEU4</accession>